<keyword evidence="1" id="KW-0472">Membrane</keyword>
<dbReference type="RefSeq" id="WP_085847278.1">
    <property type="nucleotide sequence ID" value="NZ_FNZV01000001.1"/>
</dbReference>
<name>A0A1Y5RG73_9RHOB</name>
<keyword evidence="1" id="KW-0812">Transmembrane</keyword>
<protein>
    <recommendedName>
        <fullName evidence="4">Holin-X, holin superfamily III</fullName>
    </recommendedName>
</protein>
<accession>A0A1Y5RG73</accession>
<reference evidence="2 3" key="1">
    <citation type="submission" date="2017-03" db="EMBL/GenBank/DDBJ databases">
        <authorList>
            <person name="Afonso C.L."/>
            <person name="Miller P.J."/>
            <person name="Scott M.A."/>
            <person name="Spackman E."/>
            <person name="Goraichik I."/>
            <person name="Dimitrov K.M."/>
            <person name="Suarez D.L."/>
            <person name="Swayne D.E."/>
        </authorList>
    </citation>
    <scope>NUCLEOTIDE SEQUENCE [LARGE SCALE GENOMIC DNA]</scope>
    <source>
        <strain evidence="2 3">CECT 7971</strain>
    </source>
</reference>
<dbReference type="OrthoDB" id="7862864at2"/>
<dbReference type="EMBL" id="FWFW01000001">
    <property type="protein sequence ID" value="SLN16746.1"/>
    <property type="molecule type" value="Genomic_DNA"/>
</dbReference>
<gene>
    <name evidence="2" type="ORF">PAM7971_00376</name>
</gene>
<dbReference type="Pfam" id="PF07332">
    <property type="entry name" value="Phage_holin_3_6"/>
    <property type="match status" value="1"/>
</dbReference>
<keyword evidence="3" id="KW-1185">Reference proteome</keyword>
<evidence type="ECO:0008006" key="4">
    <source>
        <dbReference type="Google" id="ProtNLM"/>
    </source>
</evidence>
<dbReference type="STRING" id="658057.SAMN04488032_101274"/>
<keyword evidence="1" id="KW-1133">Transmembrane helix</keyword>
<dbReference type="InterPro" id="IPR009937">
    <property type="entry name" value="Phage_holin_3_6"/>
</dbReference>
<feature type="transmembrane region" description="Helical" evidence="1">
    <location>
        <begin position="46"/>
        <end position="69"/>
    </location>
</feature>
<evidence type="ECO:0000313" key="3">
    <source>
        <dbReference type="Proteomes" id="UP000193307"/>
    </source>
</evidence>
<evidence type="ECO:0000256" key="1">
    <source>
        <dbReference type="SAM" id="Phobius"/>
    </source>
</evidence>
<proteinExistence type="predicted"/>
<dbReference type="Proteomes" id="UP000193307">
    <property type="component" value="Unassembled WGS sequence"/>
</dbReference>
<evidence type="ECO:0000313" key="2">
    <source>
        <dbReference type="EMBL" id="SLN16746.1"/>
    </source>
</evidence>
<sequence>MFGIEQKVEKAARKGAAFSAATVLALVGMAFLTTAGWIILSELHSALFAATVIGFIYVGAAAITLAIGLKKPQHPHAQPTGHVSADSDLTPLQLVVLSFLQGFEKGRQNDQPS</sequence>
<feature type="transmembrane region" description="Helical" evidence="1">
    <location>
        <begin position="16"/>
        <end position="40"/>
    </location>
</feature>
<dbReference type="AlphaFoldDB" id="A0A1Y5RG73"/>
<organism evidence="2 3">
    <name type="scientific">Pacificibacter marinus</name>
    <dbReference type="NCBI Taxonomy" id="658057"/>
    <lineage>
        <taxon>Bacteria</taxon>
        <taxon>Pseudomonadati</taxon>
        <taxon>Pseudomonadota</taxon>
        <taxon>Alphaproteobacteria</taxon>
        <taxon>Rhodobacterales</taxon>
        <taxon>Roseobacteraceae</taxon>
        <taxon>Pacificibacter</taxon>
    </lineage>
</organism>